<dbReference type="InterPro" id="IPR052976">
    <property type="entry name" value="Scoloptoxin-like"/>
</dbReference>
<dbReference type="PANTHER" id="PTHR22933:SF18">
    <property type="match status" value="1"/>
</dbReference>
<protein>
    <recommendedName>
        <fullName evidence="1">Chitin-binding type-2 domain-containing protein</fullName>
    </recommendedName>
</protein>
<feature type="domain" description="Chitin-binding type-2" evidence="1">
    <location>
        <begin position="9"/>
        <end position="44"/>
    </location>
</feature>
<reference evidence="2" key="1">
    <citation type="submission" date="2020-11" db="EMBL/GenBank/DDBJ databases">
        <authorList>
            <person name="Tran Van P."/>
        </authorList>
    </citation>
    <scope>NUCLEOTIDE SEQUENCE</scope>
</reference>
<dbReference type="PANTHER" id="PTHR22933">
    <property type="entry name" value="FI18007P1-RELATED"/>
    <property type="match status" value="1"/>
</dbReference>
<evidence type="ECO:0000313" key="2">
    <source>
        <dbReference type="EMBL" id="CAD7411909.1"/>
    </source>
</evidence>
<sequence>MLYIYKEVWHYCDLNGGQASFLCPNGTIFSQVALTCDWWFNVRCSSTTQLYVLNERLYKYILPVTPSFPEDFSGPLVDQYIALKFKEIELKKKNKEKMAAIAAAAAAEKE</sequence>
<accession>A0A7R9DE95</accession>
<dbReference type="GO" id="GO:0008061">
    <property type="term" value="F:chitin binding"/>
    <property type="evidence" value="ECO:0007669"/>
    <property type="project" value="InterPro"/>
</dbReference>
<dbReference type="InterPro" id="IPR036508">
    <property type="entry name" value="Chitin-bd_dom_sf"/>
</dbReference>
<gene>
    <name evidence="2" type="ORF">TPSB3V08_LOCUS8140</name>
</gene>
<dbReference type="GO" id="GO:0005576">
    <property type="term" value="C:extracellular region"/>
    <property type="evidence" value="ECO:0007669"/>
    <property type="project" value="InterPro"/>
</dbReference>
<organism evidence="2">
    <name type="scientific">Timema poppense</name>
    <name type="common">Walking stick</name>
    <dbReference type="NCBI Taxonomy" id="170557"/>
    <lineage>
        <taxon>Eukaryota</taxon>
        <taxon>Metazoa</taxon>
        <taxon>Ecdysozoa</taxon>
        <taxon>Arthropoda</taxon>
        <taxon>Hexapoda</taxon>
        <taxon>Insecta</taxon>
        <taxon>Pterygota</taxon>
        <taxon>Neoptera</taxon>
        <taxon>Polyneoptera</taxon>
        <taxon>Phasmatodea</taxon>
        <taxon>Timematodea</taxon>
        <taxon>Timematoidea</taxon>
        <taxon>Timematidae</taxon>
        <taxon>Timema</taxon>
    </lineage>
</organism>
<dbReference type="AlphaFoldDB" id="A0A7R9DE95"/>
<proteinExistence type="predicted"/>
<dbReference type="Gene3D" id="2.170.140.10">
    <property type="entry name" value="Chitin binding domain"/>
    <property type="match status" value="1"/>
</dbReference>
<name>A0A7R9DE95_TIMPO</name>
<dbReference type="InterPro" id="IPR002557">
    <property type="entry name" value="Chitin-bd_dom"/>
</dbReference>
<dbReference type="SUPFAM" id="SSF57625">
    <property type="entry name" value="Invertebrate chitin-binding proteins"/>
    <property type="match status" value="1"/>
</dbReference>
<dbReference type="EMBL" id="OD005663">
    <property type="protein sequence ID" value="CAD7411909.1"/>
    <property type="molecule type" value="Genomic_DNA"/>
</dbReference>
<evidence type="ECO:0000259" key="1">
    <source>
        <dbReference type="Pfam" id="PF01607"/>
    </source>
</evidence>
<dbReference type="Pfam" id="PF01607">
    <property type="entry name" value="CBM_14"/>
    <property type="match status" value="1"/>
</dbReference>